<dbReference type="InterPro" id="IPR021109">
    <property type="entry name" value="Peptidase_aspartic_dom_sf"/>
</dbReference>
<dbReference type="Proteomes" id="UP000035680">
    <property type="component" value="Unassembled WGS sequence"/>
</dbReference>
<dbReference type="PROSITE" id="PS00141">
    <property type="entry name" value="ASP_PROTEASE"/>
    <property type="match status" value="1"/>
</dbReference>
<proteinExistence type="predicted"/>
<reference evidence="2" key="2">
    <citation type="submission" date="2015-08" db="UniProtKB">
        <authorList>
            <consortium name="WormBaseParasite"/>
        </authorList>
    </citation>
    <scope>IDENTIFICATION</scope>
</reference>
<dbReference type="GO" id="GO:0006508">
    <property type="term" value="P:proteolysis"/>
    <property type="evidence" value="ECO:0007669"/>
    <property type="project" value="InterPro"/>
</dbReference>
<dbReference type="GO" id="GO:0004190">
    <property type="term" value="F:aspartic-type endopeptidase activity"/>
    <property type="evidence" value="ECO:0007669"/>
    <property type="project" value="InterPro"/>
</dbReference>
<reference evidence="1" key="1">
    <citation type="submission" date="2014-07" db="EMBL/GenBank/DDBJ databases">
        <authorList>
            <person name="Martin A.A"/>
            <person name="De Silva N."/>
        </authorList>
    </citation>
    <scope>NUCLEOTIDE SEQUENCE</scope>
</reference>
<keyword evidence="1" id="KW-1185">Reference proteome</keyword>
<name>A0A0K0FEH7_STRVS</name>
<protein>
    <submittedName>
        <fullName evidence="2">Peptidase A2 domain-containing protein</fullName>
    </submittedName>
</protein>
<evidence type="ECO:0000313" key="2">
    <source>
        <dbReference type="WBParaSite" id="SVE_0726100.1"/>
    </source>
</evidence>
<dbReference type="AlphaFoldDB" id="A0A0K0FEH7"/>
<accession>A0A0K0FEH7</accession>
<evidence type="ECO:0000313" key="1">
    <source>
        <dbReference type="Proteomes" id="UP000035680"/>
    </source>
</evidence>
<dbReference type="SUPFAM" id="SSF50630">
    <property type="entry name" value="Acid proteases"/>
    <property type="match status" value="1"/>
</dbReference>
<dbReference type="Gene3D" id="2.40.70.10">
    <property type="entry name" value="Acid Proteases"/>
    <property type="match status" value="1"/>
</dbReference>
<dbReference type="InterPro" id="IPR001969">
    <property type="entry name" value="Aspartic_peptidase_AS"/>
</dbReference>
<organism evidence="1 2">
    <name type="scientific">Strongyloides venezuelensis</name>
    <name type="common">Threadworm</name>
    <dbReference type="NCBI Taxonomy" id="75913"/>
    <lineage>
        <taxon>Eukaryota</taxon>
        <taxon>Metazoa</taxon>
        <taxon>Ecdysozoa</taxon>
        <taxon>Nematoda</taxon>
        <taxon>Chromadorea</taxon>
        <taxon>Rhabditida</taxon>
        <taxon>Tylenchina</taxon>
        <taxon>Panagrolaimomorpha</taxon>
        <taxon>Strongyloidoidea</taxon>
        <taxon>Strongyloididae</taxon>
        <taxon>Strongyloides</taxon>
    </lineage>
</organism>
<sequence length="164" mass="18848">MIKGDKVGDRKADKFQGTCNFCSKKDHKEIDCREKKKKEKLLLKEINFVNKDGKHSDVKGTNVTDMMKGEVNLVKPNNNKLPIIQVKINDGESIKILVDTGSEITILPMKFKNDNCYMNDNDVMYVKTLNDNGDIKSYKTKKEVEFKVGNQIIKCVTYFKYTLL</sequence>
<dbReference type="WBParaSite" id="SVE_0726100.1">
    <property type="protein sequence ID" value="SVE_0726100.1"/>
    <property type="gene ID" value="SVE_0726100"/>
</dbReference>